<feature type="transmembrane region" description="Helical" evidence="1">
    <location>
        <begin position="89"/>
        <end position="107"/>
    </location>
</feature>
<keyword evidence="1" id="KW-0472">Membrane</keyword>
<evidence type="ECO:0000313" key="2">
    <source>
        <dbReference type="EMBL" id="KZX17376.1"/>
    </source>
</evidence>
<dbReference type="AlphaFoldDB" id="A0A166F6V6"/>
<dbReference type="Pfam" id="PF03729">
    <property type="entry name" value="DUF308"/>
    <property type="match status" value="1"/>
</dbReference>
<evidence type="ECO:0008006" key="4">
    <source>
        <dbReference type="Google" id="ProtNLM"/>
    </source>
</evidence>
<name>A0A166F6V6_9EURY</name>
<feature type="transmembrane region" description="Helical" evidence="1">
    <location>
        <begin position="119"/>
        <end position="136"/>
    </location>
</feature>
<dbReference type="PANTHER" id="PTHR34989">
    <property type="entry name" value="PROTEIN HDED"/>
    <property type="match status" value="1"/>
</dbReference>
<feature type="transmembrane region" description="Helical" evidence="1">
    <location>
        <begin position="27"/>
        <end position="48"/>
    </location>
</feature>
<protein>
    <recommendedName>
        <fullName evidence="4">Acid-resistance membrane protein</fullName>
    </recommendedName>
</protein>
<proteinExistence type="predicted"/>
<dbReference type="InterPro" id="IPR052712">
    <property type="entry name" value="Acid_resist_chaperone_HdeD"/>
</dbReference>
<keyword evidence="3" id="KW-1185">Reference proteome</keyword>
<feature type="transmembrane region" description="Helical" evidence="1">
    <location>
        <begin position="60"/>
        <end position="83"/>
    </location>
</feature>
<organism evidence="2 3">
    <name type="scientific">Methanobrevibacter cuticularis</name>
    <dbReference type="NCBI Taxonomy" id="47311"/>
    <lineage>
        <taxon>Archaea</taxon>
        <taxon>Methanobacteriati</taxon>
        <taxon>Methanobacteriota</taxon>
        <taxon>Methanomada group</taxon>
        <taxon>Methanobacteria</taxon>
        <taxon>Methanobacteriales</taxon>
        <taxon>Methanobacteriaceae</taxon>
        <taxon>Methanobrevibacter</taxon>
    </lineage>
</organism>
<evidence type="ECO:0000256" key="1">
    <source>
        <dbReference type="SAM" id="Phobius"/>
    </source>
</evidence>
<sequence length="166" mass="17531">MENKSIIGVLAVIFGILIIVFPFTSQIVFAVIAGIGIVVFGVYLLVMGASFWSLSKAASVAYVILGILALILGLMLLGNAFLFDLLVSFYLYVTGFLLLFTGFIGLFSRAHVVTKGSAALMGILGILTIVLGYFALLSPVYVAIIIGVSLIVDGIAVAMGDFKVIE</sequence>
<reference evidence="2 3" key="1">
    <citation type="submission" date="2016-04" db="EMBL/GenBank/DDBJ databases">
        <title>Genome sequence of Methanobrevibacter cuticularis DSM 11139.</title>
        <authorList>
            <person name="Poehlein A."/>
            <person name="Seedorf H."/>
            <person name="Daniel R."/>
        </authorList>
    </citation>
    <scope>NUCLEOTIDE SEQUENCE [LARGE SCALE GENOMIC DNA]</scope>
    <source>
        <strain evidence="2 3">DSM 11139</strain>
    </source>
</reference>
<dbReference type="GO" id="GO:0005886">
    <property type="term" value="C:plasma membrane"/>
    <property type="evidence" value="ECO:0007669"/>
    <property type="project" value="TreeGrafter"/>
</dbReference>
<feature type="transmembrane region" description="Helical" evidence="1">
    <location>
        <begin position="142"/>
        <end position="162"/>
    </location>
</feature>
<gene>
    <name evidence="2" type="ORF">MBCUT_02440</name>
</gene>
<dbReference type="RefSeq" id="WP_067257774.1">
    <property type="nucleotide sequence ID" value="NZ_LWMW01000044.1"/>
</dbReference>
<feature type="transmembrane region" description="Helical" evidence="1">
    <location>
        <begin position="5"/>
        <end position="21"/>
    </location>
</feature>
<dbReference type="PANTHER" id="PTHR34989:SF1">
    <property type="entry name" value="PROTEIN HDED"/>
    <property type="match status" value="1"/>
</dbReference>
<evidence type="ECO:0000313" key="3">
    <source>
        <dbReference type="Proteomes" id="UP000077275"/>
    </source>
</evidence>
<dbReference type="OrthoDB" id="383401at2157"/>
<keyword evidence="1" id="KW-0812">Transmembrane</keyword>
<comment type="caution">
    <text evidence="2">The sequence shown here is derived from an EMBL/GenBank/DDBJ whole genome shotgun (WGS) entry which is preliminary data.</text>
</comment>
<dbReference type="EMBL" id="LWMW01000044">
    <property type="protein sequence ID" value="KZX17376.1"/>
    <property type="molecule type" value="Genomic_DNA"/>
</dbReference>
<keyword evidence="1" id="KW-1133">Transmembrane helix</keyword>
<dbReference type="PATRIC" id="fig|47311.3.peg.268"/>
<accession>A0A166F6V6</accession>
<dbReference type="InterPro" id="IPR005325">
    <property type="entry name" value="DUF308_memb"/>
</dbReference>
<dbReference type="Proteomes" id="UP000077275">
    <property type="component" value="Unassembled WGS sequence"/>
</dbReference>